<dbReference type="GO" id="GO:0003677">
    <property type="term" value="F:DNA binding"/>
    <property type="evidence" value="ECO:0007669"/>
    <property type="project" value="UniProtKB-KW"/>
</dbReference>
<dbReference type="InterPro" id="IPR027417">
    <property type="entry name" value="P-loop_NTPase"/>
</dbReference>
<dbReference type="GO" id="GO:0016787">
    <property type="term" value="F:hydrolase activity"/>
    <property type="evidence" value="ECO:0007669"/>
    <property type="project" value="UniProtKB-KW"/>
</dbReference>
<feature type="domain" description="Helicase C-terminal" evidence="14">
    <location>
        <begin position="381"/>
        <end position="550"/>
    </location>
</feature>
<keyword evidence="8" id="KW-0067">ATP-binding</keyword>
<evidence type="ECO:0000259" key="14">
    <source>
        <dbReference type="PROSITE" id="PS51194"/>
    </source>
</evidence>
<name>A0A381RY19_9ZZZZ</name>
<dbReference type="SUPFAM" id="SSF52540">
    <property type="entry name" value="P-loop containing nucleoside triphosphate hydrolases"/>
    <property type="match status" value="1"/>
</dbReference>
<dbReference type="GO" id="GO:0046872">
    <property type="term" value="F:metal ion binding"/>
    <property type="evidence" value="ECO:0007669"/>
    <property type="project" value="UniProtKB-KW"/>
</dbReference>
<evidence type="ECO:0000256" key="9">
    <source>
        <dbReference type="ARBA" id="ARBA00023125"/>
    </source>
</evidence>
<evidence type="ECO:0000256" key="12">
    <source>
        <dbReference type="ARBA" id="ARBA00048988"/>
    </source>
</evidence>
<keyword evidence="3" id="KW-0479">Metal-binding</keyword>
<dbReference type="EMBL" id="UINC01002445">
    <property type="protein sequence ID" value="SUZ96745.1"/>
    <property type="molecule type" value="Genomic_DNA"/>
</dbReference>
<evidence type="ECO:0000256" key="2">
    <source>
        <dbReference type="ARBA" id="ARBA00022705"/>
    </source>
</evidence>
<dbReference type="Pfam" id="PF18074">
    <property type="entry name" value="PriA_C"/>
    <property type="match status" value="1"/>
</dbReference>
<dbReference type="InterPro" id="IPR042115">
    <property type="entry name" value="PriA_3primeBD_sf"/>
</dbReference>
<evidence type="ECO:0000256" key="6">
    <source>
        <dbReference type="ARBA" id="ARBA00022806"/>
    </source>
</evidence>
<dbReference type="InterPro" id="IPR041236">
    <property type="entry name" value="PriA_C"/>
</dbReference>
<keyword evidence="5" id="KW-0378">Hydrolase</keyword>
<dbReference type="InterPro" id="IPR041222">
    <property type="entry name" value="PriA_3primeBD"/>
</dbReference>
<keyword evidence="6" id="KW-0347">Helicase</keyword>
<evidence type="ECO:0000256" key="4">
    <source>
        <dbReference type="ARBA" id="ARBA00022741"/>
    </source>
</evidence>
<keyword evidence="10" id="KW-0413">Isomerase</keyword>
<dbReference type="GO" id="GO:0006269">
    <property type="term" value="P:DNA replication, synthesis of primer"/>
    <property type="evidence" value="ECO:0007669"/>
    <property type="project" value="UniProtKB-KW"/>
</dbReference>
<dbReference type="InterPro" id="IPR040498">
    <property type="entry name" value="PriA_CRR"/>
</dbReference>
<dbReference type="GO" id="GO:0006302">
    <property type="term" value="P:double-strand break repair"/>
    <property type="evidence" value="ECO:0007669"/>
    <property type="project" value="InterPro"/>
</dbReference>
<dbReference type="InterPro" id="IPR005259">
    <property type="entry name" value="PriA"/>
</dbReference>
<dbReference type="GO" id="GO:0006270">
    <property type="term" value="P:DNA replication initiation"/>
    <property type="evidence" value="ECO:0007669"/>
    <property type="project" value="TreeGrafter"/>
</dbReference>
<dbReference type="Pfam" id="PF18319">
    <property type="entry name" value="Zn_ribbon_PriA"/>
    <property type="match status" value="1"/>
</dbReference>
<dbReference type="Pfam" id="PF17764">
    <property type="entry name" value="PriA_3primeBD"/>
    <property type="match status" value="1"/>
</dbReference>
<evidence type="ECO:0000313" key="15">
    <source>
        <dbReference type="EMBL" id="SUZ96745.1"/>
    </source>
</evidence>
<dbReference type="InterPro" id="IPR014001">
    <property type="entry name" value="Helicase_ATP-bd"/>
</dbReference>
<sequence length="651" mass="75314">MKVPVLIPRIFDYPHTYLSGKFDKLKPGSIVLVPFGRKKEIGVIWDKQEKTNKIFKLKNVLEKKSISLNENLIKFINWFSLYNLVPKGMVLKMCLGDESFFSKNSNFIDDTKIKKKNKFNLNPEQKRCLDDINGFGNKFNVTLLQGVTGSGKTIVYFEKIKQNLMQGKQSLVLLPEIFLTNQFEQRFEDYFGFKPSIWHSKITKKNKKIIWQNIVNNKIKLVVGARSSLFLPFKKLGLIVVDEEHDSSYKQDEGLRYNARDMAISRASIEDIPIILATSIPSLETYNNVKNKKYNSTKLKKRYKNFLLPSAEIVNLNLNKKNKNIWLDIKTLNLARKYLDSKQQVLFFLNRRGYAPFLICKKCGLKLVCPNCSVFLTFHKQLNKAMCHHCGHKSSIKQKCQKTDFNCEFQMYGPGVEKIFAELRQIFPDKVIKILSSDFLNKKKETINLLKDIENNKVNILVGTQLISKGFNFPNLNCIVVVDADFSGMGFDLRSTEKNIQLYNQLSGRAGRFSKKSLIIYQTFNPSDKTLSDILENNPEKFLEEESCLRKEKKLPPFSRLIAFIVESNNEKESFLEAQKIKKNLLLLKDIEVMGPVTSPIFKIKNKYRTRLLLRSQSNVLVQKKISRILKNLNISKKIKLTVDVDPLNFS</sequence>
<gene>
    <name evidence="15" type="ORF">METZ01_LOCUS49599</name>
</gene>
<dbReference type="FunFam" id="3.40.50.300:FF:000489">
    <property type="entry name" value="Primosome assembly protein PriA"/>
    <property type="match status" value="1"/>
</dbReference>
<keyword evidence="2" id="KW-0235">DNA replication</keyword>
<dbReference type="InterPro" id="IPR001650">
    <property type="entry name" value="Helicase_C-like"/>
</dbReference>
<dbReference type="GO" id="GO:1990077">
    <property type="term" value="C:primosome complex"/>
    <property type="evidence" value="ECO:0007669"/>
    <property type="project" value="UniProtKB-KW"/>
</dbReference>
<dbReference type="GO" id="GO:0006310">
    <property type="term" value="P:DNA recombination"/>
    <property type="evidence" value="ECO:0007669"/>
    <property type="project" value="InterPro"/>
</dbReference>
<evidence type="ECO:0000256" key="1">
    <source>
        <dbReference type="ARBA" id="ARBA00022515"/>
    </source>
</evidence>
<keyword evidence="1" id="KW-0639">Primosome</keyword>
<evidence type="ECO:0000256" key="5">
    <source>
        <dbReference type="ARBA" id="ARBA00022801"/>
    </source>
</evidence>
<accession>A0A381RY19</accession>
<dbReference type="PANTHER" id="PTHR30580">
    <property type="entry name" value="PRIMOSOMAL PROTEIN N"/>
    <property type="match status" value="1"/>
</dbReference>
<evidence type="ECO:0000256" key="3">
    <source>
        <dbReference type="ARBA" id="ARBA00022723"/>
    </source>
</evidence>
<dbReference type="EC" id="5.6.2.4" evidence="11"/>
<keyword evidence="7" id="KW-0862">Zinc</keyword>
<proteinExistence type="inferred from homology"/>
<evidence type="ECO:0000256" key="7">
    <source>
        <dbReference type="ARBA" id="ARBA00022833"/>
    </source>
</evidence>
<protein>
    <recommendedName>
        <fullName evidence="11">DNA 3'-5' helicase</fullName>
        <ecNumber evidence="11">5.6.2.4</ecNumber>
    </recommendedName>
</protein>
<keyword evidence="4" id="KW-0547">Nucleotide-binding</keyword>
<comment type="catalytic activity">
    <reaction evidence="12">
        <text>ATP + H2O = ADP + phosphate + H(+)</text>
        <dbReference type="Rhea" id="RHEA:13065"/>
        <dbReference type="ChEBI" id="CHEBI:15377"/>
        <dbReference type="ChEBI" id="CHEBI:15378"/>
        <dbReference type="ChEBI" id="CHEBI:30616"/>
        <dbReference type="ChEBI" id="CHEBI:43474"/>
        <dbReference type="ChEBI" id="CHEBI:456216"/>
        <dbReference type="EC" id="5.6.2.4"/>
    </reaction>
</comment>
<evidence type="ECO:0000256" key="11">
    <source>
        <dbReference type="ARBA" id="ARBA00034808"/>
    </source>
</evidence>
<evidence type="ECO:0000256" key="10">
    <source>
        <dbReference type="ARBA" id="ARBA00023235"/>
    </source>
</evidence>
<evidence type="ECO:0000256" key="8">
    <source>
        <dbReference type="ARBA" id="ARBA00022840"/>
    </source>
</evidence>
<dbReference type="PROSITE" id="PS51194">
    <property type="entry name" value="HELICASE_CTER"/>
    <property type="match status" value="1"/>
</dbReference>
<dbReference type="HAMAP" id="MF_00983">
    <property type="entry name" value="PriA"/>
    <property type="match status" value="1"/>
</dbReference>
<dbReference type="PANTHER" id="PTHR30580:SF0">
    <property type="entry name" value="PRIMOSOMAL PROTEIN N"/>
    <property type="match status" value="1"/>
</dbReference>
<dbReference type="Pfam" id="PF00270">
    <property type="entry name" value="DEAD"/>
    <property type="match status" value="1"/>
</dbReference>
<keyword evidence="9" id="KW-0238">DNA-binding</keyword>
<dbReference type="GO" id="GO:0043138">
    <property type="term" value="F:3'-5' DNA helicase activity"/>
    <property type="evidence" value="ECO:0007669"/>
    <property type="project" value="UniProtKB-EC"/>
</dbReference>
<feature type="domain" description="Helicase ATP-binding" evidence="13">
    <location>
        <begin position="133"/>
        <end position="299"/>
    </location>
</feature>
<dbReference type="InterPro" id="IPR011545">
    <property type="entry name" value="DEAD/DEAH_box_helicase_dom"/>
</dbReference>
<dbReference type="SMART" id="SM00487">
    <property type="entry name" value="DEXDc"/>
    <property type="match status" value="1"/>
</dbReference>
<reference evidence="15" key="1">
    <citation type="submission" date="2018-05" db="EMBL/GenBank/DDBJ databases">
        <authorList>
            <person name="Lanie J.A."/>
            <person name="Ng W.-L."/>
            <person name="Kazmierczak K.M."/>
            <person name="Andrzejewski T.M."/>
            <person name="Davidsen T.M."/>
            <person name="Wayne K.J."/>
            <person name="Tettelin H."/>
            <person name="Glass J.I."/>
            <person name="Rusch D."/>
            <person name="Podicherti R."/>
            <person name="Tsui H.-C.T."/>
            <person name="Winkler M.E."/>
        </authorList>
    </citation>
    <scope>NUCLEOTIDE SEQUENCE</scope>
</reference>
<dbReference type="GO" id="GO:0005524">
    <property type="term" value="F:ATP binding"/>
    <property type="evidence" value="ECO:0007669"/>
    <property type="project" value="UniProtKB-KW"/>
</dbReference>
<dbReference type="PROSITE" id="PS51192">
    <property type="entry name" value="HELICASE_ATP_BIND_1"/>
    <property type="match status" value="1"/>
</dbReference>
<dbReference type="Gene3D" id="3.40.1440.60">
    <property type="entry name" value="PriA, 3(prime) DNA-binding domain"/>
    <property type="match status" value="1"/>
</dbReference>
<evidence type="ECO:0000259" key="13">
    <source>
        <dbReference type="PROSITE" id="PS51192"/>
    </source>
</evidence>
<organism evidence="15">
    <name type="scientific">marine metagenome</name>
    <dbReference type="NCBI Taxonomy" id="408172"/>
    <lineage>
        <taxon>unclassified sequences</taxon>
        <taxon>metagenomes</taxon>
        <taxon>ecological metagenomes</taxon>
    </lineage>
</organism>
<dbReference type="SMART" id="SM00490">
    <property type="entry name" value="HELICc"/>
    <property type="match status" value="1"/>
</dbReference>
<dbReference type="Gene3D" id="3.40.50.300">
    <property type="entry name" value="P-loop containing nucleotide triphosphate hydrolases"/>
    <property type="match status" value="2"/>
</dbReference>
<dbReference type="AlphaFoldDB" id="A0A381RY19"/>
<dbReference type="Pfam" id="PF00271">
    <property type="entry name" value="Helicase_C"/>
    <property type="match status" value="1"/>
</dbReference>
<dbReference type="NCBIfam" id="TIGR00595">
    <property type="entry name" value="priA"/>
    <property type="match status" value="1"/>
</dbReference>